<name>A0A392S7E3_9FABA</name>
<organism evidence="1 2">
    <name type="scientific">Trifolium medium</name>
    <dbReference type="NCBI Taxonomy" id="97028"/>
    <lineage>
        <taxon>Eukaryota</taxon>
        <taxon>Viridiplantae</taxon>
        <taxon>Streptophyta</taxon>
        <taxon>Embryophyta</taxon>
        <taxon>Tracheophyta</taxon>
        <taxon>Spermatophyta</taxon>
        <taxon>Magnoliopsida</taxon>
        <taxon>eudicotyledons</taxon>
        <taxon>Gunneridae</taxon>
        <taxon>Pentapetalae</taxon>
        <taxon>rosids</taxon>
        <taxon>fabids</taxon>
        <taxon>Fabales</taxon>
        <taxon>Fabaceae</taxon>
        <taxon>Papilionoideae</taxon>
        <taxon>50 kb inversion clade</taxon>
        <taxon>NPAAA clade</taxon>
        <taxon>Hologalegina</taxon>
        <taxon>IRL clade</taxon>
        <taxon>Trifolieae</taxon>
        <taxon>Trifolium</taxon>
    </lineage>
</organism>
<dbReference type="EMBL" id="LXQA010335741">
    <property type="protein sequence ID" value="MCI44821.1"/>
    <property type="molecule type" value="Genomic_DNA"/>
</dbReference>
<reference evidence="1 2" key="1">
    <citation type="journal article" date="2018" name="Front. Plant Sci.">
        <title>Red Clover (Trifolium pratense) and Zigzag Clover (T. medium) - A Picture of Genomic Similarities and Differences.</title>
        <authorList>
            <person name="Dluhosova J."/>
            <person name="Istvanek J."/>
            <person name="Nedelnik J."/>
            <person name="Repkova J."/>
        </authorList>
    </citation>
    <scope>NUCLEOTIDE SEQUENCE [LARGE SCALE GENOMIC DNA]</scope>
    <source>
        <strain evidence="2">cv. 10/8</strain>
        <tissue evidence="1">Leaf</tissue>
    </source>
</reference>
<feature type="non-terminal residue" evidence="1">
    <location>
        <position position="1"/>
    </location>
</feature>
<proteinExistence type="predicted"/>
<dbReference type="AlphaFoldDB" id="A0A392S7E3"/>
<comment type="caution">
    <text evidence="1">The sequence shown here is derived from an EMBL/GenBank/DDBJ whole genome shotgun (WGS) entry which is preliminary data.</text>
</comment>
<evidence type="ECO:0000313" key="2">
    <source>
        <dbReference type="Proteomes" id="UP000265520"/>
    </source>
</evidence>
<evidence type="ECO:0000313" key="1">
    <source>
        <dbReference type="EMBL" id="MCI44821.1"/>
    </source>
</evidence>
<accession>A0A392S7E3</accession>
<protein>
    <submittedName>
        <fullName evidence="1">Uncharacterized protein</fullName>
    </submittedName>
</protein>
<sequence length="40" mass="4606">EQEHHGEAHEDLENHGVSLKVNVKELPEIVQRDINLIKHA</sequence>
<keyword evidence="2" id="KW-1185">Reference proteome</keyword>
<dbReference type="Proteomes" id="UP000265520">
    <property type="component" value="Unassembled WGS sequence"/>
</dbReference>